<dbReference type="SUPFAM" id="SSF53822">
    <property type="entry name" value="Periplasmic binding protein-like I"/>
    <property type="match status" value="1"/>
</dbReference>
<keyword evidence="2" id="KW-0813">Transport</keyword>
<evidence type="ECO:0000256" key="4">
    <source>
        <dbReference type="ARBA" id="ARBA00022970"/>
    </source>
</evidence>
<dbReference type="Proteomes" id="UP001165306">
    <property type="component" value="Unassembled WGS sequence"/>
</dbReference>
<dbReference type="InterPro" id="IPR000709">
    <property type="entry name" value="Leu_Ile_Val-bd"/>
</dbReference>
<reference evidence="6" key="1">
    <citation type="submission" date="2022-06" db="EMBL/GenBank/DDBJ databases">
        <title>CFH 74404 Thermomicrobiaceae sp.</title>
        <authorList>
            <person name="Ming H."/>
            <person name="Li W.-J."/>
            <person name="Zhao Z."/>
        </authorList>
    </citation>
    <scope>NUCLEOTIDE SEQUENCE</scope>
    <source>
        <strain evidence="6">CFH 74404</strain>
    </source>
</reference>
<comment type="similarity">
    <text evidence="1">Belongs to the leucine-binding protein family.</text>
</comment>
<evidence type="ECO:0000256" key="2">
    <source>
        <dbReference type="ARBA" id="ARBA00022448"/>
    </source>
</evidence>
<accession>A0AA41WCW4</accession>
<dbReference type="Gene3D" id="3.40.50.2300">
    <property type="match status" value="2"/>
</dbReference>
<keyword evidence="7" id="KW-1185">Reference proteome</keyword>
<keyword evidence="4" id="KW-0029">Amino-acid transport</keyword>
<dbReference type="EMBL" id="JAMSLR010000001">
    <property type="protein sequence ID" value="MCM8748000.1"/>
    <property type="molecule type" value="Genomic_DNA"/>
</dbReference>
<dbReference type="Pfam" id="PF13458">
    <property type="entry name" value="Peripla_BP_6"/>
    <property type="match status" value="1"/>
</dbReference>
<dbReference type="PRINTS" id="PR00337">
    <property type="entry name" value="LEUILEVALBP"/>
</dbReference>
<dbReference type="InterPro" id="IPR028082">
    <property type="entry name" value="Peripla_BP_I"/>
</dbReference>
<evidence type="ECO:0000313" key="7">
    <source>
        <dbReference type="Proteomes" id="UP001165306"/>
    </source>
</evidence>
<dbReference type="CDD" id="cd06349">
    <property type="entry name" value="PBP1_ABC_HAAT-like"/>
    <property type="match status" value="1"/>
</dbReference>
<dbReference type="AlphaFoldDB" id="A0AA41WCW4"/>
<gene>
    <name evidence="6" type="ORF">NET02_02440</name>
</gene>
<dbReference type="PROSITE" id="PS51257">
    <property type="entry name" value="PROKAR_LIPOPROTEIN"/>
    <property type="match status" value="1"/>
</dbReference>
<dbReference type="PANTHER" id="PTHR30483">
    <property type="entry name" value="LEUCINE-SPECIFIC-BINDING PROTEIN"/>
    <property type="match status" value="1"/>
</dbReference>
<organism evidence="6 7">
    <name type="scientific">Thermalbibacter longus</name>
    <dbReference type="NCBI Taxonomy" id="2951981"/>
    <lineage>
        <taxon>Bacteria</taxon>
        <taxon>Pseudomonadati</taxon>
        <taxon>Thermomicrobiota</taxon>
        <taxon>Thermomicrobia</taxon>
        <taxon>Thermomicrobiales</taxon>
        <taxon>Thermomicrobiaceae</taxon>
        <taxon>Thermalbibacter</taxon>
    </lineage>
</organism>
<dbReference type="InterPro" id="IPR028081">
    <property type="entry name" value="Leu-bd"/>
</dbReference>
<dbReference type="RefSeq" id="WP_284055779.1">
    <property type="nucleotide sequence ID" value="NZ_JAMSLR010000001.1"/>
</dbReference>
<keyword evidence="3" id="KW-0732">Signal</keyword>
<dbReference type="GO" id="GO:0006865">
    <property type="term" value="P:amino acid transport"/>
    <property type="evidence" value="ECO:0007669"/>
    <property type="project" value="UniProtKB-KW"/>
</dbReference>
<evidence type="ECO:0000256" key="1">
    <source>
        <dbReference type="ARBA" id="ARBA00010062"/>
    </source>
</evidence>
<name>A0AA41WCW4_9BACT</name>
<comment type="caution">
    <text evidence="6">The sequence shown here is derived from an EMBL/GenBank/DDBJ whole genome shotgun (WGS) entry which is preliminary data.</text>
</comment>
<feature type="domain" description="Leucine-binding protein" evidence="5">
    <location>
        <begin position="34"/>
        <end position="361"/>
    </location>
</feature>
<evidence type="ECO:0000259" key="5">
    <source>
        <dbReference type="Pfam" id="PF13458"/>
    </source>
</evidence>
<evidence type="ECO:0000256" key="3">
    <source>
        <dbReference type="ARBA" id="ARBA00022729"/>
    </source>
</evidence>
<sequence>MNIVRSRLLALVLAAAFILVGCDIGGLAGAGGDQIKIAVVGPMSGDAATYGQDFVRGAQMAAEKINAAGGVDGKEIVIEQFDDRNDTTETANIAQRIGSDSSILASMGHFTSSTVYAAMPIYKANGLPLVVISASDPKITQQGNEWVFRVSPTNDLGAQATADLLVQQLGLTRIATFYLNTDFGKSEHQYFVERVQQNGGTIVLDEPYQPDTKDFTSGIIKLKNAGAEAVYLSSYYNDAALLIKQAVASGVQTRWFASAAIISNQFPEVGGEAVEGVITARVAQGENWEAVAAEYRQKYGAEPTPFVIYAYAATQAIAEAARQGGATRDGIRQGLEAIENLDTAIGPLSFDQNRQAIYTEFEFLIVQDGQFKPWTP</sequence>
<dbReference type="PANTHER" id="PTHR30483:SF6">
    <property type="entry name" value="PERIPLASMIC BINDING PROTEIN OF ABC TRANSPORTER FOR NATURAL AMINO ACIDS"/>
    <property type="match status" value="1"/>
</dbReference>
<dbReference type="InterPro" id="IPR051010">
    <property type="entry name" value="BCAA_transport"/>
</dbReference>
<protein>
    <submittedName>
        <fullName evidence="6">ABC transporter substrate-binding protein</fullName>
    </submittedName>
</protein>
<evidence type="ECO:0000313" key="6">
    <source>
        <dbReference type="EMBL" id="MCM8748000.1"/>
    </source>
</evidence>
<proteinExistence type="inferred from homology"/>